<sequence>MHPELNYSASCSKKALEIKAAEACRQRALTKDRQECNQQLSQIAIVIETTNSAFFTFDGKPNATSEICRILRDLIVAISRGTVLNKVQLRDYNGNPVGHVTFR</sequence>
<protein>
    <submittedName>
        <fullName evidence="1">Uncharacterized protein</fullName>
    </submittedName>
</protein>
<evidence type="ECO:0000313" key="1">
    <source>
        <dbReference type="EMBL" id="KKM87634.1"/>
    </source>
</evidence>
<organism evidence="1">
    <name type="scientific">marine sediment metagenome</name>
    <dbReference type="NCBI Taxonomy" id="412755"/>
    <lineage>
        <taxon>unclassified sequences</taxon>
        <taxon>metagenomes</taxon>
        <taxon>ecological metagenomes</taxon>
    </lineage>
</organism>
<proteinExistence type="predicted"/>
<comment type="caution">
    <text evidence="1">The sequence shown here is derived from an EMBL/GenBank/DDBJ whole genome shotgun (WGS) entry which is preliminary data.</text>
</comment>
<name>A0A0F9KZ89_9ZZZZ</name>
<accession>A0A0F9KZ89</accession>
<dbReference type="EMBL" id="LAZR01007075">
    <property type="protein sequence ID" value="KKM87634.1"/>
    <property type="molecule type" value="Genomic_DNA"/>
</dbReference>
<reference evidence="1" key="1">
    <citation type="journal article" date="2015" name="Nature">
        <title>Complex archaea that bridge the gap between prokaryotes and eukaryotes.</title>
        <authorList>
            <person name="Spang A."/>
            <person name="Saw J.H."/>
            <person name="Jorgensen S.L."/>
            <person name="Zaremba-Niedzwiedzka K."/>
            <person name="Martijn J."/>
            <person name="Lind A.E."/>
            <person name="van Eijk R."/>
            <person name="Schleper C."/>
            <person name="Guy L."/>
            <person name="Ettema T.J."/>
        </authorList>
    </citation>
    <scope>NUCLEOTIDE SEQUENCE</scope>
</reference>
<dbReference type="AlphaFoldDB" id="A0A0F9KZ89"/>
<gene>
    <name evidence="1" type="ORF">LCGC14_1266970</name>
</gene>